<dbReference type="EMBL" id="MN642089">
    <property type="protein sequence ID" value="QGH72060.1"/>
    <property type="molecule type" value="Genomic_DNA"/>
</dbReference>
<proteinExistence type="predicted"/>
<evidence type="ECO:0000313" key="2">
    <source>
        <dbReference type="Proteomes" id="UP000464669"/>
    </source>
</evidence>
<dbReference type="Proteomes" id="UP000464669">
    <property type="component" value="Segment"/>
</dbReference>
<keyword evidence="2" id="KW-1185">Reference proteome</keyword>
<gene>
    <name evidence="1" type="ORF">N1M2_197</name>
</gene>
<evidence type="ECO:0000313" key="1">
    <source>
        <dbReference type="EMBL" id="QGH72060.1"/>
    </source>
</evidence>
<accession>A0A6B7ZEZ3</accession>
<name>A0A6B7ZEZ3_9CAUD</name>
<organism evidence="1 2">
    <name type="scientific">Klebsiella phage N1M2</name>
    <dbReference type="NCBI Taxonomy" id="2664939"/>
    <lineage>
        <taxon>Viruses</taxon>
        <taxon>Duplodnaviria</taxon>
        <taxon>Heunggongvirae</taxon>
        <taxon>Uroviricota</taxon>
        <taxon>Caudoviricetes</taxon>
        <taxon>Chimalliviridae</taxon>
        <taxon>Nimduovirus</taxon>
        <taxon>Nimduovirus N1M2</taxon>
    </lineage>
</organism>
<reference evidence="1 2" key="1">
    <citation type="submission" date="2019-11" db="EMBL/GenBank/DDBJ databases">
        <authorList>
            <person name="Lewis R."/>
            <person name="Clooney A.G."/>
            <person name="Stockdale S.R."/>
            <person name="Buttimer C."/>
            <person name="Draper L.A."/>
            <person name="Ross R.P."/>
            <person name="Hill C."/>
        </authorList>
    </citation>
    <scope>NUCLEOTIDE SEQUENCE [LARGE SCALE GENOMIC DNA]</scope>
</reference>
<sequence>MTTINENIIKQMDAILDNKDLPKEGDYVNRHRNMIGALAGAAVAVGLEVVSPTGSKTSAVVAAAVSLGATYAARNIIEAAPQSNITAATVAAGTCYAGMVGGRIAACYFPGNVGE</sequence>
<protein>
    <submittedName>
        <fullName evidence="1">Uncharacterized protein</fullName>
    </submittedName>
</protein>